<dbReference type="GeneID" id="111449778"/>
<dbReference type="KEGG" id="cmos:111449778"/>
<sequence>MSSITSFRNASPYYNCFSKSSKRYNRSNIEYQSKLVIGNVKYFRFKSLKCIRYCDSDSNSDSSSSMIMRSQKPSGMIPELVADKLERLVSEFEALEKPIDRVKKLLHYATFLSPMDESARVSENRVAGCTVEVWLEVKMDDNGRMRFKADSDSEITKGFCSCLIWMLNGAEASEVLAVKIEDLAAMNLGSPIKAQSRVNTWQNVLISMQQRTSDLVSEKNGESP</sequence>
<dbReference type="InterPro" id="IPR003808">
    <property type="entry name" value="Fe-S_metab-assoc_dom"/>
</dbReference>
<comment type="similarity">
    <text evidence="1">Belongs to the SufE family.</text>
</comment>
<gene>
    <name evidence="4" type="primary">LOC111449778</name>
</gene>
<dbReference type="Gene3D" id="3.90.1010.10">
    <property type="match status" value="1"/>
</dbReference>
<dbReference type="RefSeq" id="XP_022945584.1">
    <property type="nucleotide sequence ID" value="XM_023089816.1"/>
</dbReference>
<protein>
    <submittedName>
        <fullName evidence="4">SufE-like protein 2, chloroplastic isoform X1</fullName>
    </submittedName>
</protein>
<dbReference type="SUPFAM" id="SSF82649">
    <property type="entry name" value="SufE/NifU"/>
    <property type="match status" value="1"/>
</dbReference>
<evidence type="ECO:0000259" key="2">
    <source>
        <dbReference type="Pfam" id="PF02657"/>
    </source>
</evidence>
<dbReference type="Proteomes" id="UP000504609">
    <property type="component" value="Unplaced"/>
</dbReference>
<reference evidence="4" key="1">
    <citation type="submission" date="2025-08" db="UniProtKB">
        <authorList>
            <consortium name="RefSeq"/>
        </authorList>
    </citation>
    <scope>IDENTIFICATION</scope>
    <source>
        <tissue evidence="4">Young leaves</tissue>
    </source>
</reference>
<name>A0A6J1G1D5_CUCMO</name>
<keyword evidence="3" id="KW-1185">Reference proteome</keyword>
<organism evidence="3 4">
    <name type="scientific">Cucurbita moschata</name>
    <name type="common">Winter crookneck squash</name>
    <name type="synonym">Cucurbita pepo var. moschata</name>
    <dbReference type="NCBI Taxonomy" id="3662"/>
    <lineage>
        <taxon>Eukaryota</taxon>
        <taxon>Viridiplantae</taxon>
        <taxon>Streptophyta</taxon>
        <taxon>Embryophyta</taxon>
        <taxon>Tracheophyta</taxon>
        <taxon>Spermatophyta</taxon>
        <taxon>Magnoliopsida</taxon>
        <taxon>eudicotyledons</taxon>
        <taxon>Gunneridae</taxon>
        <taxon>Pentapetalae</taxon>
        <taxon>rosids</taxon>
        <taxon>fabids</taxon>
        <taxon>Cucurbitales</taxon>
        <taxon>Cucurbitaceae</taxon>
        <taxon>Cucurbiteae</taxon>
        <taxon>Cucurbita</taxon>
    </lineage>
</organism>
<evidence type="ECO:0000256" key="1">
    <source>
        <dbReference type="ARBA" id="ARBA00010282"/>
    </source>
</evidence>
<dbReference type="AlphaFoldDB" id="A0A6J1G1D5"/>
<dbReference type="PANTHER" id="PTHR43597:SF5">
    <property type="entry name" value="SUFE-LIKE PROTEIN 2, CHLOROPLASTIC"/>
    <property type="match status" value="1"/>
</dbReference>
<feature type="domain" description="Fe-S metabolism associated" evidence="2">
    <location>
        <begin position="90"/>
        <end position="210"/>
    </location>
</feature>
<evidence type="ECO:0000313" key="4">
    <source>
        <dbReference type="RefSeq" id="XP_022945584.1"/>
    </source>
</evidence>
<evidence type="ECO:0000313" key="3">
    <source>
        <dbReference type="Proteomes" id="UP000504609"/>
    </source>
</evidence>
<dbReference type="PANTHER" id="PTHR43597">
    <property type="entry name" value="SULFUR ACCEPTOR PROTEIN CSDE"/>
    <property type="match status" value="1"/>
</dbReference>
<proteinExistence type="inferred from homology"/>
<dbReference type="Pfam" id="PF02657">
    <property type="entry name" value="SufE"/>
    <property type="match status" value="1"/>
</dbReference>
<accession>A0A6J1G1D5</accession>